<name>A0A1I3S5F4_9HYPH</name>
<feature type="transmembrane region" description="Helical" evidence="1">
    <location>
        <begin position="90"/>
        <end position="114"/>
    </location>
</feature>
<evidence type="ECO:0000313" key="3">
    <source>
        <dbReference type="Proteomes" id="UP000242763"/>
    </source>
</evidence>
<dbReference type="Proteomes" id="UP000242763">
    <property type="component" value="Unassembled WGS sequence"/>
</dbReference>
<feature type="transmembrane region" description="Helical" evidence="1">
    <location>
        <begin position="120"/>
        <end position="147"/>
    </location>
</feature>
<accession>A0A1I3S5F4</accession>
<evidence type="ECO:0000313" key="2">
    <source>
        <dbReference type="EMBL" id="SFJ53868.1"/>
    </source>
</evidence>
<organism evidence="2 3">
    <name type="scientific">Aquamicrobium aerolatum DSM 21857</name>
    <dbReference type="NCBI Taxonomy" id="1121003"/>
    <lineage>
        <taxon>Bacteria</taxon>
        <taxon>Pseudomonadati</taxon>
        <taxon>Pseudomonadota</taxon>
        <taxon>Alphaproteobacteria</taxon>
        <taxon>Hyphomicrobiales</taxon>
        <taxon>Phyllobacteriaceae</taxon>
        <taxon>Aerobium</taxon>
    </lineage>
</organism>
<proteinExistence type="predicted"/>
<keyword evidence="1" id="KW-0812">Transmembrane</keyword>
<dbReference type="AlphaFoldDB" id="A0A1I3S5F4"/>
<feature type="transmembrane region" description="Helical" evidence="1">
    <location>
        <begin position="5"/>
        <end position="24"/>
    </location>
</feature>
<protein>
    <submittedName>
        <fullName evidence="2">Uncharacterized protein</fullName>
    </submittedName>
</protein>
<sequence>MESNLVRGIVFGLVGCFIGLSTGVAAMGGAVNGAVVFGPIGFVLGWLLPWNQSRHDGEVAAADFKPEAAEPPEGSSLKDIEKSINEVIPAVGRVLVGIWNLQMKLLIAVGVMPFLQKYPWMMAVIAFALLAFLFPIGVVFVVTGFAAMHYRARPDNQFLVISDPSQR</sequence>
<keyword evidence="3" id="KW-1185">Reference proteome</keyword>
<keyword evidence="1" id="KW-1133">Transmembrane helix</keyword>
<gene>
    <name evidence="2" type="ORF">SAMN03080618_03258</name>
</gene>
<reference evidence="3" key="1">
    <citation type="submission" date="2016-10" db="EMBL/GenBank/DDBJ databases">
        <authorList>
            <person name="Varghese N."/>
            <person name="Submissions S."/>
        </authorList>
    </citation>
    <scope>NUCLEOTIDE SEQUENCE [LARGE SCALE GENOMIC DNA]</scope>
    <source>
        <strain evidence="3">DSM 21857</strain>
    </source>
</reference>
<keyword evidence="1" id="KW-0472">Membrane</keyword>
<feature type="transmembrane region" description="Helical" evidence="1">
    <location>
        <begin position="30"/>
        <end position="48"/>
    </location>
</feature>
<evidence type="ECO:0000256" key="1">
    <source>
        <dbReference type="SAM" id="Phobius"/>
    </source>
</evidence>
<dbReference type="STRING" id="1121003.SAMN03080618_03258"/>
<dbReference type="EMBL" id="FORF01000027">
    <property type="protein sequence ID" value="SFJ53868.1"/>
    <property type="molecule type" value="Genomic_DNA"/>
</dbReference>